<evidence type="ECO:0000313" key="10">
    <source>
        <dbReference type="EMBL" id="EOQ98865.1"/>
    </source>
</evidence>
<dbReference type="Proteomes" id="UP000014064">
    <property type="component" value="Unassembled WGS sequence"/>
</dbReference>
<keyword evidence="4" id="KW-0862">Zinc</keyword>
<dbReference type="InterPro" id="IPR019786">
    <property type="entry name" value="Zinc_finger_PHD-type_CS"/>
</dbReference>
<dbReference type="eggNOG" id="KOG1632">
    <property type="taxonomic scope" value="Eukaryota"/>
</dbReference>
<evidence type="ECO:0000256" key="4">
    <source>
        <dbReference type="ARBA" id="ARBA00022833"/>
    </source>
</evidence>
<dbReference type="GeneID" id="20375677"/>
<feature type="region of interest" description="Disordered" evidence="8">
    <location>
        <begin position="201"/>
        <end position="220"/>
    </location>
</feature>
<dbReference type="STRING" id="1299270.R9AFP5"/>
<dbReference type="OMA" id="VEYCICK"/>
<keyword evidence="5" id="KW-0539">Nucleus</keyword>
<evidence type="ECO:0000313" key="11">
    <source>
        <dbReference type="Proteomes" id="UP000014064"/>
    </source>
</evidence>
<protein>
    <submittedName>
        <fullName evidence="10">Set1 complex component spp1</fullName>
    </submittedName>
</protein>
<evidence type="ECO:0000256" key="8">
    <source>
        <dbReference type="SAM" id="MobiDB-lite"/>
    </source>
</evidence>
<evidence type="ECO:0000259" key="9">
    <source>
        <dbReference type="PROSITE" id="PS50016"/>
    </source>
</evidence>
<reference evidence="11" key="1">
    <citation type="journal article" date="2013" name="BMC Genomics">
        <title>Genome and transcriptome sequencing of the halophilic fungus Wallemia ichthyophaga: haloadaptations present and absent.</title>
        <authorList>
            <person name="Zajc J."/>
            <person name="Liu Y."/>
            <person name="Dai W."/>
            <person name="Yang Z."/>
            <person name="Hu J."/>
            <person name="Gostincar C."/>
            <person name="Gunde-Cimerman N."/>
        </authorList>
    </citation>
    <scope>NUCLEOTIDE SEQUENCE [LARGE SCALE GENOMIC DNA]</scope>
    <source>
        <strain evidence="11">EXF-994 / CBS 113033</strain>
    </source>
</reference>
<evidence type="ECO:0000256" key="3">
    <source>
        <dbReference type="ARBA" id="ARBA00022771"/>
    </source>
</evidence>
<keyword evidence="2" id="KW-0479">Metal-binding</keyword>
<dbReference type="PANTHER" id="PTHR46174:SF1">
    <property type="entry name" value="CXXC-TYPE ZINC FINGER PROTEIN 1"/>
    <property type="match status" value="1"/>
</dbReference>
<dbReference type="SUPFAM" id="SSF57903">
    <property type="entry name" value="FYVE/PHD zinc finger"/>
    <property type="match status" value="1"/>
</dbReference>
<dbReference type="EMBL" id="KE007248">
    <property type="protein sequence ID" value="EOQ98865.1"/>
    <property type="molecule type" value="Genomic_DNA"/>
</dbReference>
<gene>
    <name evidence="10" type="ORF">J056_002725</name>
</gene>
<evidence type="ECO:0000256" key="7">
    <source>
        <dbReference type="SAM" id="Coils"/>
    </source>
</evidence>
<feature type="domain" description="PHD-type" evidence="9">
    <location>
        <begin position="11"/>
        <end position="62"/>
    </location>
</feature>
<keyword evidence="7" id="KW-0175">Coiled coil</keyword>
<keyword evidence="11" id="KW-1185">Reference proteome</keyword>
<name>R9AFP5_WALI9</name>
<dbReference type="Gene3D" id="3.30.40.10">
    <property type="entry name" value="Zinc/RING finger domain, C3HC4 (zinc finger)"/>
    <property type="match status" value="1"/>
</dbReference>
<feature type="coiled-coil region" evidence="7">
    <location>
        <begin position="149"/>
        <end position="176"/>
    </location>
</feature>
<dbReference type="GO" id="GO:0008270">
    <property type="term" value="F:zinc ion binding"/>
    <property type="evidence" value="ECO:0007669"/>
    <property type="project" value="UniProtKB-KW"/>
</dbReference>
<dbReference type="InterPro" id="IPR001965">
    <property type="entry name" value="Znf_PHD"/>
</dbReference>
<dbReference type="HOGENOM" id="CLU_1103498_0_0_1"/>
<proteinExistence type="predicted"/>
<dbReference type="AlphaFoldDB" id="R9AFP5"/>
<dbReference type="GO" id="GO:0048188">
    <property type="term" value="C:Set1C/COMPASS complex"/>
    <property type="evidence" value="ECO:0007669"/>
    <property type="project" value="InterPro"/>
</dbReference>
<accession>R9AFP5</accession>
<dbReference type="KEGG" id="wic:J056_002725"/>
<dbReference type="GO" id="GO:0045893">
    <property type="term" value="P:positive regulation of DNA-templated transcription"/>
    <property type="evidence" value="ECO:0007669"/>
    <property type="project" value="TreeGrafter"/>
</dbReference>
<dbReference type="OrthoDB" id="436852at2759"/>
<evidence type="ECO:0000256" key="2">
    <source>
        <dbReference type="ARBA" id="ARBA00022723"/>
    </source>
</evidence>
<dbReference type="InterPro" id="IPR011011">
    <property type="entry name" value="Znf_FYVE_PHD"/>
</dbReference>
<dbReference type="SMART" id="SM00249">
    <property type="entry name" value="PHD"/>
    <property type="match status" value="1"/>
</dbReference>
<keyword evidence="3 6" id="KW-0863">Zinc-finger</keyword>
<dbReference type="PROSITE" id="PS50016">
    <property type="entry name" value="ZF_PHD_2"/>
    <property type="match status" value="1"/>
</dbReference>
<comment type="subcellular location">
    <subcellularLocation>
        <location evidence="1">Nucleus</location>
    </subcellularLocation>
</comment>
<dbReference type="PROSITE" id="PS01359">
    <property type="entry name" value="ZF_PHD_1"/>
    <property type="match status" value="1"/>
</dbReference>
<dbReference type="InterPro" id="IPR037869">
    <property type="entry name" value="Spp1/CFP1"/>
</dbReference>
<dbReference type="InterPro" id="IPR013083">
    <property type="entry name" value="Znf_RING/FYVE/PHD"/>
</dbReference>
<dbReference type="RefSeq" id="XP_009270265.1">
    <property type="nucleotide sequence ID" value="XM_009271990.1"/>
</dbReference>
<organism evidence="10 11">
    <name type="scientific">Wallemia ichthyophaga (strain EXF-994 / CBS 113033)</name>
    <dbReference type="NCBI Taxonomy" id="1299270"/>
    <lineage>
        <taxon>Eukaryota</taxon>
        <taxon>Fungi</taxon>
        <taxon>Dikarya</taxon>
        <taxon>Basidiomycota</taxon>
        <taxon>Wallemiomycotina</taxon>
        <taxon>Wallemiomycetes</taxon>
        <taxon>Wallemiales</taxon>
        <taxon>Wallemiaceae</taxon>
        <taxon>Wallemia</taxon>
    </lineage>
</organism>
<dbReference type="InterPro" id="IPR019787">
    <property type="entry name" value="Znf_PHD-finger"/>
</dbReference>
<sequence length="252" mass="28269">MDANDQDEQEVEYCICKSNGADNLPMILCEGCEMWYHLHCLGFQPGDDELIDVFVCPGCEEKTAQRTSWRRKCSREDCKHASRLPLSIYCSDACGIYLMSLKLRQVNIHPESLDDAAGKIGNYNNIPSVVFDGDGNKVSSVSLAAESKKEDCLSKLSKLANQIEEYTNQISLLIKQESYHQLAISRASTLSNHLLTLNQNTSPVKTKSRKGAPPPPKGYCGFDYRLLADDDEWPEFNSQDKARAHATRNGRR</sequence>
<dbReference type="PANTHER" id="PTHR46174">
    <property type="entry name" value="CXXC-TYPE ZINC FINGER PROTEIN 1"/>
    <property type="match status" value="1"/>
</dbReference>
<evidence type="ECO:0000256" key="5">
    <source>
        <dbReference type="ARBA" id="ARBA00023242"/>
    </source>
</evidence>
<dbReference type="Pfam" id="PF00628">
    <property type="entry name" value="PHD"/>
    <property type="match status" value="1"/>
</dbReference>
<evidence type="ECO:0000256" key="1">
    <source>
        <dbReference type="ARBA" id="ARBA00004123"/>
    </source>
</evidence>
<evidence type="ECO:0000256" key="6">
    <source>
        <dbReference type="PROSITE-ProRule" id="PRU00146"/>
    </source>
</evidence>